<dbReference type="PANTHER" id="PTHR18964:SF149">
    <property type="entry name" value="BIFUNCTIONAL UDP-N-ACETYLGLUCOSAMINE 2-EPIMERASE_N-ACETYLMANNOSAMINE KINASE"/>
    <property type="match status" value="1"/>
</dbReference>
<evidence type="ECO:0000256" key="1">
    <source>
        <dbReference type="ARBA" id="ARBA00006479"/>
    </source>
</evidence>
<proteinExistence type="inferred from homology"/>
<dbReference type="SUPFAM" id="SSF53067">
    <property type="entry name" value="Actin-like ATPase domain"/>
    <property type="match status" value="1"/>
</dbReference>
<evidence type="ECO:0000313" key="2">
    <source>
        <dbReference type="EMBL" id="HJD31672.1"/>
    </source>
</evidence>
<dbReference type="InterPro" id="IPR000600">
    <property type="entry name" value="ROK"/>
</dbReference>
<evidence type="ECO:0000313" key="3">
    <source>
        <dbReference type="Proteomes" id="UP000823851"/>
    </source>
</evidence>
<protein>
    <submittedName>
        <fullName evidence="2">ROK family protein</fullName>
    </submittedName>
</protein>
<name>A0A9D2R0M9_9FIRM</name>
<dbReference type="EMBL" id="DWUW01000195">
    <property type="protein sequence ID" value="HJD31672.1"/>
    <property type="molecule type" value="Genomic_DNA"/>
</dbReference>
<dbReference type="Pfam" id="PF00480">
    <property type="entry name" value="ROK"/>
    <property type="match status" value="1"/>
</dbReference>
<dbReference type="InterPro" id="IPR043129">
    <property type="entry name" value="ATPase_NBD"/>
</dbReference>
<organism evidence="2 3">
    <name type="scientific">Candidatus Eisenbergiella stercorigallinarum</name>
    <dbReference type="NCBI Taxonomy" id="2838557"/>
    <lineage>
        <taxon>Bacteria</taxon>
        <taxon>Bacillati</taxon>
        <taxon>Bacillota</taxon>
        <taxon>Clostridia</taxon>
        <taxon>Lachnospirales</taxon>
        <taxon>Lachnospiraceae</taxon>
        <taxon>Eisenbergiella</taxon>
    </lineage>
</organism>
<reference evidence="2" key="1">
    <citation type="journal article" date="2021" name="PeerJ">
        <title>Extensive microbial diversity within the chicken gut microbiome revealed by metagenomics and culture.</title>
        <authorList>
            <person name="Gilroy R."/>
            <person name="Ravi A."/>
            <person name="Getino M."/>
            <person name="Pursley I."/>
            <person name="Horton D.L."/>
            <person name="Alikhan N.F."/>
            <person name="Baker D."/>
            <person name="Gharbi K."/>
            <person name="Hall N."/>
            <person name="Watson M."/>
            <person name="Adriaenssens E.M."/>
            <person name="Foster-Nyarko E."/>
            <person name="Jarju S."/>
            <person name="Secka A."/>
            <person name="Antonio M."/>
            <person name="Oren A."/>
            <person name="Chaudhuri R.R."/>
            <person name="La Ragione R."/>
            <person name="Hildebrand F."/>
            <person name="Pallen M.J."/>
        </authorList>
    </citation>
    <scope>NUCLEOTIDE SEQUENCE</scope>
    <source>
        <strain evidence="2">ChiHjej8B7-25341</strain>
    </source>
</reference>
<gene>
    <name evidence="2" type="ORF">H9912_06995</name>
</gene>
<dbReference type="Gene3D" id="3.30.420.40">
    <property type="match status" value="2"/>
</dbReference>
<sequence>MQIVIGIDIGGTKCAVSFARYEKNRIDFLDKVKVKTKTDDFEGAMQEFIAIIRGKLREEPSWKLCSIGISCGGPLDARKGLILAPPNLPKWDQVDVFTPLKQAFGVPVMIQNDADACALAEWSFGAGKGCRNMIFLTFGTGMGAGLILNGELYTGTNNLAGEVGHIRLAEDGPCGYGKKGSFEGFCSGGGIAKLGRQKAQEAIRAGKAPLFCKSEEELDSISAKSIAEALEQGDPLAAEIFDIVGEYLGRGLAVLIDILNPERIVIGSIYARQKAVLDKNMKKMIETEALGVSGKTCRIVPALLGEQIGDYAAVSVGMKAYEELYIQKAVV</sequence>
<dbReference type="Proteomes" id="UP000823851">
    <property type="component" value="Unassembled WGS sequence"/>
</dbReference>
<reference evidence="2" key="2">
    <citation type="submission" date="2021-04" db="EMBL/GenBank/DDBJ databases">
        <authorList>
            <person name="Gilroy R."/>
        </authorList>
    </citation>
    <scope>NUCLEOTIDE SEQUENCE</scope>
    <source>
        <strain evidence="2">ChiHjej8B7-25341</strain>
    </source>
</reference>
<dbReference type="CDD" id="cd23763">
    <property type="entry name" value="ASKHA_ATPase_ROK"/>
    <property type="match status" value="1"/>
</dbReference>
<dbReference type="PANTHER" id="PTHR18964">
    <property type="entry name" value="ROK (REPRESSOR, ORF, KINASE) FAMILY"/>
    <property type="match status" value="1"/>
</dbReference>
<comment type="caution">
    <text evidence="2">The sequence shown here is derived from an EMBL/GenBank/DDBJ whole genome shotgun (WGS) entry which is preliminary data.</text>
</comment>
<accession>A0A9D2R0M9</accession>
<comment type="similarity">
    <text evidence="1">Belongs to the ROK (NagC/XylR) family.</text>
</comment>
<dbReference type="AlphaFoldDB" id="A0A9D2R0M9"/>